<feature type="transmembrane region" description="Helical" evidence="1">
    <location>
        <begin position="203"/>
        <end position="220"/>
    </location>
</feature>
<keyword evidence="1" id="KW-0472">Membrane</keyword>
<protein>
    <submittedName>
        <fullName evidence="3">Arabinofuranosyltransferase</fullName>
    </submittedName>
</protein>
<feature type="transmembrane region" description="Helical" evidence="1">
    <location>
        <begin position="70"/>
        <end position="90"/>
    </location>
</feature>
<dbReference type="RefSeq" id="WP_160821893.1">
    <property type="nucleotide sequence ID" value="NZ_JBHSXS010000026.1"/>
</dbReference>
<evidence type="ECO:0000259" key="2">
    <source>
        <dbReference type="Pfam" id="PF12250"/>
    </source>
</evidence>
<organism evidence="3 4">
    <name type="scientific">Actinomadura yumaensis</name>
    <dbReference type="NCBI Taxonomy" id="111807"/>
    <lineage>
        <taxon>Bacteria</taxon>
        <taxon>Bacillati</taxon>
        <taxon>Actinomycetota</taxon>
        <taxon>Actinomycetes</taxon>
        <taxon>Streptosporangiales</taxon>
        <taxon>Thermomonosporaceae</taxon>
        <taxon>Actinomadura</taxon>
    </lineage>
</organism>
<feature type="transmembrane region" description="Helical" evidence="1">
    <location>
        <begin position="258"/>
        <end position="284"/>
    </location>
</feature>
<evidence type="ECO:0000313" key="3">
    <source>
        <dbReference type="EMBL" id="MFC6884341.1"/>
    </source>
</evidence>
<feature type="transmembrane region" description="Helical" evidence="1">
    <location>
        <begin position="400"/>
        <end position="421"/>
    </location>
</feature>
<keyword evidence="1" id="KW-0812">Transmembrane</keyword>
<dbReference type="EMBL" id="JBHSXS010000026">
    <property type="protein sequence ID" value="MFC6884341.1"/>
    <property type="molecule type" value="Genomic_DNA"/>
</dbReference>
<feature type="transmembrane region" description="Helical" evidence="1">
    <location>
        <begin position="96"/>
        <end position="116"/>
    </location>
</feature>
<feature type="transmembrane region" description="Helical" evidence="1">
    <location>
        <begin position="36"/>
        <end position="58"/>
    </location>
</feature>
<accession>A0ABW2CRB5</accession>
<dbReference type="Proteomes" id="UP001596380">
    <property type="component" value="Unassembled WGS sequence"/>
</dbReference>
<feature type="transmembrane region" description="Helical" evidence="1">
    <location>
        <begin position="344"/>
        <end position="364"/>
    </location>
</feature>
<evidence type="ECO:0000313" key="4">
    <source>
        <dbReference type="Proteomes" id="UP001596380"/>
    </source>
</evidence>
<feature type="domain" description="Arabinofuranosyltransferase AftA N-terminal" evidence="2">
    <location>
        <begin position="80"/>
        <end position="424"/>
    </location>
</feature>
<dbReference type="InterPro" id="IPR020963">
    <property type="entry name" value="ArabinofuranosylTrfase_AftA_N"/>
</dbReference>
<sequence length="639" mass="67487">MTVLEAPGRESGRAGEDGRARRRWPFGAGAAVRLPVAAWAVGAWACTLPVAMALPGLAGDAAGPFTLRGTMLPLVAGALLLAAALAAGLWRASDALVAASAGLFASWTALVMRAALHGTPFGFNGLYGDMARMTAMATRYGVTAFSSDGIVAGVPSEYPLLYPWLVGRTAALTGVPAWRLLGDAEVLVTSATVVAAFLLWRRLVPPGLALVLALAGLAVFHDPWKAFEVLALAVTVPWLLAAFAGPPRGRLHWLPAGVIGGLILLTYHGYLIYSAAGIAALVAIGWHGAPDRRAHLAHAGRTAGLAALIASPYLVPYGAALLSGGQVVADHFGAWAIALNPFPFLRPSFAGLLQLAGLAGLVWYRRAAWWAPPLTALVLGTYFYRLSCAVRYLLTGHTGMIHHAAVMTDALLVLAGVLTAARALPGLGRRLRAVPPRGLGALGLACAAAWTGATCYEAWMPGSAGRAAVRAAGTSPVARAHAEPAPDGRRDFPRALPGQGRFPVEQVRAAVESRLGRGARPRTLAYDERLFSYLPWRGYIAVDRTAALTPTRWDDRFAALRALAASGDAAAFARRSAATPFGPIDVFVLRNENAGRVWTWRPLHHKPAVRFTPLNFTPDRWDVTRAGRETVVAVRRAGR</sequence>
<feature type="transmembrane region" description="Helical" evidence="1">
    <location>
        <begin position="305"/>
        <end position="324"/>
    </location>
</feature>
<reference evidence="4" key="1">
    <citation type="journal article" date="2019" name="Int. J. Syst. Evol. Microbiol.">
        <title>The Global Catalogue of Microorganisms (GCM) 10K type strain sequencing project: providing services to taxonomists for standard genome sequencing and annotation.</title>
        <authorList>
            <consortium name="The Broad Institute Genomics Platform"/>
            <consortium name="The Broad Institute Genome Sequencing Center for Infectious Disease"/>
            <person name="Wu L."/>
            <person name="Ma J."/>
        </authorList>
    </citation>
    <scope>NUCLEOTIDE SEQUENCE [LARGE SCALE GENOMIC DNA]</scope>
    <source>
        <strain evidence="4">JCM 3369</strain>
    </source>
</reference>
<feature type="transmembrane region" description="Helical" evidence="1">
    <location>
        <begin position="376"/>
        <end position="394"/>
    </location>
</feature>
<gene>
    <name evidence="3" type="ORF">ACFQKB_31600</name>
</gene>
<keyword evidence="4" id="KW-1185">Reference proteome</keyword>
<name>A0ABW2CRB5_9ACTN</name>
<dbReference type="Pfam" id="PF12250">
    <property type="entry name" value="AftA_N"/>
    <property type="match status" value="1"/>
</dbReference>
<comment type="caution">
    <text evidence="3">The sequence shown here is derived from an EMBL/GenBank/DDBJ whole genome shotgun (WGS) entry which is preliminary data.</text>
</comment>
<feature type="transmembrane region" description="Helical" evidence="1">
    <location>
        <begin position="227"/>
        <end position="246"/>
    </location>
</feature>
<proteinExistence type="predicted"/>
<evidence type="ECO:0000256" key="1">
    <source>
        <dbReference type="SAM" id="Phobius"/>
    </source>
</evidence>
<keyword evidence="1" id="KW-1133">Transmembrane helix</keyword>